<feature type="compositionally biased region" description="Basic and acidic residues" evidence="1">
    <location>
        <begin position="82"/>
        <end position="119"/>
    </location>
</feature>
<sequence length="147" mass="17162">MDIDINSATPTGEGGKVFSAKDVIDQIPKTDDGGRPIPEWKRQIMARKAAEQATKEAAENMKKKKEEEQENKYKNLPAWKADLLRKKEEAAAQERKEEEERKRRLEEDRQRAARLEKERKKQNRSGALKPWEKEIQKAREGSEEQYV</sequence>
<gene>
    <name evidence="3" type="primary">LOC102809429</name>
</gene>
<reference evidence="3" key="1">
    <citation type="submission" date="2025-08" db="UniProtKB">
        <authorList>
            <consortium name="RefSeq"/>
        </authorList>
    </citation>
    <scope>IDENTIFICATION</scope>
    <source>
        <tissue evidence="3">Testes</tissue>
    </source>
</reference>
<feature type="region of interest" description="Disordered" evidence="1">
    <location>
        <begin position="1"/>
        <end position="147"/>
    </location>
</feature>
<feature type="compositionally biased region" description="Basic and acidic residues" evidence="1">
    <location>
        <begin position="130"/>
        <end position="147"/>
    </location>
</feature>
<proteinExistence type="predicted"/>
<dbReference type="GeneID" id="102809429"/>
<name>A0ABM0MRC1_SACKO</name>
<organism evidence="2 3">
    <name type="scientific">Saccoglossus kowalevskii</name>
    <name type="common">Acorn worm</name>
    <dbReference type="NCBI Taxonomy" id="10224"/>
    <lineage>
        <taxon>Eukaryota</taxon>
        <taxon>Metazoa</taxon>
        <taxon>Hemichordata</taxon>
        <taxon>Enteropneusta</taxon>
        <taxon>Harrimaniidae</taxon>
        <taxon>Saccoglossus</taxon>
    </lineage>
</organism>
<evidence type="ECO:0000313" key="2">
    <source>
        <dbReference type="Proteomes" id="UP000694865"/>
    </source>
</evidence>
<evidence type="ECO:0000313" key="3">
    <source>
        <dbReference type="RefSeq" id="XP_006822562.1"/>
    </source>
</evidence>
<protein>
    <submittedName>
        <fullName evidence="3">Espin-like</fullName>
    </submittedName>
</protein>
<accession>A0ABM0MRC1</accession>
<keyword evidence="2" id="KW-1185">Reference proteome</keyword>
<dbReference type="RefSeq" id="XP_006822562.1">
    <property type="nucleotide sequence ID" value="XM_006822499.1"/>
</dbReference>
<feature type="compositionally biased region" description="Basic and acidic residues" evidence="1">
    <location>
        <begin position="22"/>
        <end position="73"/>
    </location>
</feature>
<dbReference type="Proteomes" id="UP000694865">
    <property type="component" value="Unplaced"/>
</dbReference>
<evidence type="ECO:0000256" key="1">
    <source>
        <dbReference type="SAM" id="MobiDB-lite"/>
    </source>
</evidence>
<feature type="compositionally biased region" description="Polar residues" evidence="1">
    <location>
        <begin position="1"/>
        <end position="10"/>
    </location>
</feature>